<dbReference type="EMBL" id="PDZR01000007">
    <property type="protein sequence ID" value="PNG26410.1"/>
    <property type="molecule type" value="Genomic_DNA"/>
</dbReference>
<protein>
    <submittedName>
        <fullName evidence="2">Peptidase M16</fullName>
    </submittedName>
</protein>
<evidence type="ECO:0000313" key="2">
    <source>
        <dbReference type="EMBL" id="PNG26410.1"/>
    </source>
</evidence>
<organism evidence="2 3">
    <name type="scientific">Methylocella silvestris</name>
    <dbReference type="NCBI Taxonomy" id="199596"/>
    <lineage>
        <taxon>Bacteria</taxon>
        <taxon>Pseudomonadati</taxon>
        <taxon>Pseudomonadota</taxon>
        <taxon>Alphaproteobacteria</taxon>
        <taxon>Hyphomicrobiales</taxon>
        <taxon>Beijerinckiaceae</taxon>
        <taxon>Methylocella</taxon>
    </lineage>
</organism>
<dbReference type="AlphaFoldDB" id="A0A2J7TI06"/>
<dbReference type="InterPro" id="IPR011249">
    <property type="entry name" value="Metalloenz_LuxS/M16"/>
</dbReference>
<proteinExistence type="predicted"/>
<evidence type="ECO:0000313" key="3">
    <source>
        <dbReference type="Proteomes" id="UP000236286"/>
    </source>
</evidence>
<dbReference type="SUPFAM" id="SSF63411">
    <property type="entry name" value="LuxS/MPP-like metallohydrolase"/>
    <property type="match status" value="2"/>
</dbReference>
<dbReference type="Pfam" id="PF05193">
    <property type="entry name" value="Peptidase_M16_C"/>
    <property type="match status" value="1"/>
</dbReference>
<sequence>MTPTTALETPAPLKSVEPRSRAAQVQKLVSAGGIEAWLVEDYAVPLVAVEFAFKGGASQDPAGKPGAANLLSGLLDEGAGPYDAEGFHRALDEDAIELSFSTDRDNFHGRLQTLARNVGPAFSLLRLAVAEARLDAEPFERVSAQIAAGLRRELNDPDHVASRAFREKAYFGHPYGQPVRGDLDVLPTLTRGDLVEIRSGVFARESLKIAVVGAIDAETLKQHLDDVFGALPQRGSLIATPEAAFGDVGQRFVVDVDVPQSTIRFGRPGLARRDPDFFAGMVVNHVLGGGVFSARLFREVREKRGLAYSVYSQLLNYDHGAMLYGGTSTKNERAAESMAVIEAEIRNLSEVGPTEEELDKAKKYLIGSYALRFDTSTKIASQLLHLQTEGFDVDQLDERNRQIAAVTMEDAKRAAKRLFGDASLLVAVAGRPVGM</sequence>
<dbReference type="PANTHER" id="PTHR11851:SF224">
    <property type="entry name" value="PROCESSING PROTEASE"/>
    <property type="match status" value="1"/>
</dbReference>
<dbReference type="OrthoDB" id="9811314at2"/>
<comment type="caution">
    <text evidence="2">The sequence shown here is derived from an EMBL/GenBank/DDBJ whole genome shotgun (WGS) entry which is preliminary data.</text>
</comment>
<dbReference type="PANTHER" id="PTHR11851">
    <property type="entry name" value="METALLOPROTEASE"/>
    <property type="match status" value="1"/>
</dbReference>
<evidence type="ECO:0000259" key="1">
    <source>
        <dbReference type="Pfam" id="PF05193"/>
    </source>
</evidence>
<dbReference type="InterPro" id="IPR007863">
    <property type="entry name" value="Peptidase_M16_C"/>
</dbReference>
<dbReference type="InterPro" id="IPR050361">
    <property type="entry name" value="MPP/UQCRC_Complex"/>
</dbReference>
<accession>A0A2J7TI06</accession>
<dbReference type="Gene3D" id="3.30.830.10">
    <property type="entry name" value="Metalloenzyme, LuxS/M16 peptidase-like"/>
    <property type="match status" value="2"/>
</dbReference>
<reference evidence="2 3" key="1">
    <citation type="submission" date="2017-10" db="EMBL/GenBank/DDBJ databases">
        <title>Genome announcement of Methylocella silvestris TVC from permafrost.</title>
        <authorList>
            <person name="Wang J."/>
            <person name="Geng K."/>
            <person name="Ul-Haque F."/>
            <person name="Crombie A.T."/>
            <person name="Street L.E."/>
            <person name="Wookey P.A."/>
            <person name="Murrell J.C."/>
            <person name="Pratscher J."/>
        </authorList>
    </citation>
    <scope>NUCLEOTIDE SEQUENCE [LARGE SCALE GENOMIC DNA]</scope>
    <source>
        <strain evidence="2 3">TVC</strain>
    </source>
</reference>
<name>A0A2J7TI06_METSI</name>
<dbReference type="RefSeq" id="WP_102843293.1">
    <property type="nucleotide sequence ID" value="NZ_PDZR01000007.1"/>
</dbReference>
<feature type="domain" description="Peptidase M16 C-terminal" evidence="1">
    <location>
        <begin position="189"/>
        <end position="364"/>
    </location>
</feature>
<dbReference type="GO" id="GO:0046872">
    <property type="term" value="F:metal ion binding"/>
    <property type="evidence" value="ECO:0007669"/>
    <property type="project" value="InterPro"/>
</dbReference>
<gene>
    <name evidence="2" type="ORF">CR492_08360</name>
</gene>
<dbReference type="Proteomes" id="UP000236286">
    <property type="component" value="Unassembled WGS sequence"/>
</dbReference>